<sequence length="447" mass="49992">MSRPKRTRPQAQAQPPPSPAPSSSSSSSSSSFTEIIQTPQAELPILSYCQDVETMKYSGPSSKRQKTSHTSFATPTPRTRQPKPSQPDPSVKLRFSTKSAGEDNAAQIENGSLVDAVRPRRGKTQVSSIASFIRRRNEPKRRKLSGISTINPADVTIPEEDTAVDSLTPPRCDIRPAKSSKKTKAKVNFPSSVKSKVLEEVMDFVYEKLDFGALSREYGIPKAFLKDQFKSYAGHPKSLTHTNLRKSVLDIHQMDLSFLAPNVEHSNIIEGTTMSKQGLGKVANDYSRSLFSKPNEQVVVLSRDNEDHLGDNGEEESGPVFDQSQDGTGMQVDCMQGPKDLDVSMNEEDGSRSSTKAGVDERIRKSRKSTLYEVLEVSEDGEKGMVEEESDEEEEEEEDEEEEEEVEEIEPWVDLRNRPRGRLTFNMQQWAEDRDEDVTMDQDVILD</sequence>
<accession>A0A1A6AFK3</accession>
<feature type="region of interest" description="Disordered" evidence="1">
    <location>
        <begin position="56"/>
        <end position="111"/>
    </location>
</feature>
<dbReference type="EMBL" id="CP144530">
    <property type="protein sequence ID" value="WWC58128.1"/>
    <property type="molecule type" value="Genomic_DNA"/>
</dbReference>
<feature type="compositionally biased region" description="Acidic residues" evidence="1">
    <location>
        <begin position="433"/>
        <end position="447"/>
    </location>
</feature>
<evidence type="ECO:0000256" key="1">
    <source>
        <dbReference type="SAM" id="MobiDB-lite"/>
    </source>
</evidence>
<feature type="compositionally biased region" description="Acidic residues" evidence="1">
    <location>
        <begin position="387"/>
        <end position="411"/>
    </location>
</feature>
<evidence type="ECO:0000313" key="2">
    <source>
        <dbReference type="EMBL" id="OBR88850.1"/>
    </source>
</evidence>
<protein>
    <submittedName>
        <fullName evidence="2">Uncharacterized protein</fullName>
    </submittedName>
</protein>
<gene>
    <name evidence="2" type="ORF">I303_00667</name>
    <name evidence="3" type="ORF">I303_100663</name>
</gene>
<feature type="region of interest" description="Disordered" evidence="1">
    <location>
        <begin position="306"/>
        <end position="421"/>
    </location>
</feature>
<feature type="compositionally biased region" description="Polar residues" evidence="1">
    <location>
        <begin position="68"/>
        <end position="83"/>
    </location>
</feature>
<reference evidence="3" key="3">
    <citation type="submission" date="2024-02" db="EMBL/GenBank/DDBJ databases">
        <title>Comparative genomics of Cryptococcus and Kwoniella reveals pathogenesis evolution and contrasting modes of karyotype evolution via chromosome fusion or intercentromeric recombination.</title>
        <authorList>
            <person name="Coelho M.A."/>
            <person name="David-Palma M."/>
            <person name="Shea T."/>
            <person name="Bowers K."/>
            <person name="McGinley-Smith S."/>
            <person name="Mohammad A.W."/>
            <person name="Gnirke A."/>
            <person name="Yurkov A.M."/>
            <person name="Nowrousian M."/>
            <person name="Sun S."/>
            <person name="Cuomo C.A."/>
            <person name="Heitman J."/>
        </authorList>
    </citation>
    <scope>NUCLEOTIDE SEQUENCE</scope>
    <source>
        <strain evidence="3">CBS 10117</strain>
    </source>
</reference>
<dbReference type="OrthoDB" id="10618152at2759"/>
<reference evidence="2" key="1">
    <citation type="submission" date="2013-07" db="EMBL/GenBank/DDBJ databases">
        <title>The Genome Sequence of Cryptococcus dejecticola CBS10117.</title>
        <authorList>
            <consortium name="The Broad Institute Genome Sequencing Platform"/>
            <person name="Cuomo C."/>
            <person name="Litvintseva A."/>
            <person name="Chen Y."/>
            <person name="Heitman J."/>
            <person name="Sun S."/>
            <person name="Springer D."/>
            <person name="Dromer F."/>
            <person name="Young S.K."/>
            <person name="Zeng Q."/>
            <person name="Gargeya S."/>
            <person name="Fitzgerald M."/>
            <person name="Abouelleil A."/>
            <person name="Alvarado L."/>
            <person name="Berlin A.M."/>
            <person name="Chapman S.B."/>
            <person name="Dewar J."/>
            <person name="Goldberg J."/>
            <person name="Griggs A."/>
            <person name="Gujja S."/>
            <person name="Hansen M."/>
            <person name="Howarth C."/>
            <person name="Imamovic A."/>
            <person name="Larimer J."/>
            <person name="McCowan C."/>
            <person name="Murphy C."/>
            <person name="Pearson M."/>
            <person name="Priest M."/>
            <person name="Roberts A."/>
            <person name="Saif S."/>
            <person name="Shea T."/>
            <person name="Sykes S."/>
            <person name="Wortman J."/>
            <person name="Nusbaum C."/>
            <person name="Birren B."/>
        </authorList>
    </citation>
    <scope>NUCLEOTIDE SEQUENCE [LARGE SCALE GENOMIC DNA]</scope>
    <source>
        <strain evidence="2">CBS 10117</strain>
    </source>
</reference>
<dbReference type="VEuPathDB" id="FungiDB:I303_00667"/>
<name>A0A1A6AFK3_9TREE</name>
<evidence type="ECO:0000313" key="4">
    <source>
        <dbReference type="Proteomes" id="UP000078595"/>
    </source>
</evidence>
<dbReference type="Proteomes" id="UP000078595">
    <property type="component" value="Chromosome 1"/>
</dbReference>
<organism evidence="2">
    <name type="scientific">Kwoniella dejecticola CBS 10117</name>
    <dbReference type="NCBI Taxonomy" id="1296121"/>
    <lineage>
        <taxon>Eukaryota</taxon>
        <taxon>Fungi</taxon>
        <taxon>Dikarya</taxon>
        <taxon>Basidiomycota</taxon>
        <taxon>Agaricomycotina</taxon>
        <taxon>Tremellomycetes</taxon>
        <taxon>Tremellales</taxon>
        <taxon>Cryptococcaceae</taxon>
        <taxon>Kwoniella</taxon>
    </lineage>
</organism>
<evidence type="ECO:0000313" key="3">
    <source>
        <dbReference type="EMBL" id="WWC58128.1"/>
    </source>
</evidence>
<reference evidence="3" key="2">
    <citation type="submission" date="2013-07" db="EMBL/GenBank/DDBJ databases">
        <authorList>
            <consortium name="The Broad Institute Genome Sequencing Platform"/>
            <person name="Cuomo C."/>
            <person name="Litvintseva A."/>
            <person name="Chen Y."/>
            <person name="Heitman J."/>
            <person name="Sun S."/>
            <person name="Springer D."/>
            <person name="Dromer F."/>
            <person name="Young S.K."/>
            <person name="Zeng Q."/>
            <person name="Gargeya S."/>
            <person name="Fitzgerald M."/>
            <person name="Abouelleil A."/>
            <person name="Alvarado L."/>
            <person name="Berlin A.M."/>
            <person name="Chapman S.B."/>
            <person name="Dewar J."/>
            <person name="Goldberg J."/>
            <person name="Griggs A."/>
            <person name="Gujja S."/>
            <person name="Hansen M."/>
            <person name="Howarth C."/>
            <person name="Imamovic A."/>
            <person name="Larimer J."/>
            <person name="McCowan C."/>
            <person name="Murphy C."/>
            <person name="Pearson M."/>
            <person name="Priest M."/>
            <person name="Roberts A."/>
            <person name="Saif S."/>
            <person name="Shea T."/>
            <person name="Sykes S."/>
            <person name="Wortman J."/>
            <person name="Nusbaum C."/>
            <person name="Birren B."/>
        </authorList>
    </citation>
    <scope>NUCLEOTIDE SEQUENCE</scope>
    <source>
        <strain evidence="3">CBS 10117</strain>
    </source>
</reference>
<dbReference type="KEGG" id="kdj:28964366"/>
<feature type="compositionally biased region" description="Low complexity" evidence="1">
    <location>
        <begin position="21"/>
        <end position="31"/>
    </location>
</feature>
<proteinExistence type="predicted"/>
<dbReference type="EMBL" id="KI894027">
    <property type="protein sequence ID" value="OBR88850.1"/>
    <property type="molecule type" value="Genomic_DNA"/>
</dbReference>
<dbReference type="GeneID" id="28964366"/>
<feature type="region of interest" description="Disordered" evidence="1">
    <location>
        <begin position="428"/>
        <end position="447"/>
    </location>
</feature>
<dbReference type="AlphaFoldDB" id="A0A1A6AFK3"/>
<dbReference type="RefSeq" id="XP_018266692.1">
    <property type="nucleotide sequence ID" value="XM_018404038.1"/>
</dbReference>
<keyword evidence="4" id="KW-1185">Reference proteome</keyword>
<feature type="region of interest" description="Disordered" evidence="1">
    <location>
        <begin position="1"/>
        <end position="37"/>
    </location>
</feature>